<accession>A0A382UMI2</accession>
<evidence type="ECO:0000313" key="2">
    <source>
        <dbReference type="EMBL" id="SVD35469.1"/>
    </source>
</evidence>
<organism evidence="2">
    <name type="scientific">marine metagenome</name>
    <dbReference type="NCBI Taxonomy" id="408172"/>
    <lineage>
        <taxon>unclassified sequences</taxon>
        <taxon>metagenomes</taxon>
        <taxon>ecological metagenomes</taxon>
    </lineage>
</organism>
<keyword evidence="1" id="KW-0812">Transmembrane</keyword>
<proteinExistence type="predicted"/>
<keyword evidence="1" id="KW-1133">Transmembrane helix</keyword>
<protein>
    <submittedName>
        <fullName evidence="2">Uncharacterized protein</fullName>
    </submittedName>
</protein>
<gene>
    <name evidence="2" type="ORF">METZ01_LOCUS388323</name>
</gene>
<dbReference type="AlphaFoldDB" id="A0A382UMI2"/>
<evidence type="ECO:0000256" key="1">
    <source>
        <dbReference type="SAM" id="Phobius"/>
    </source>
</evidence>
<name>A0A382UMI2_9ZZZZ</name>
<feature type="transmembrane region" description="Helical" evidence="1">
    <location>
        <begin position="20"/>
        <end position="45"/>
    </location>
</feature>
<keyword evidence="1" id="KW-0472">Membrane</keyword>
<dbReference type="EMBL" id="UINC01145378">
    <property type="protein sequence ID" value="SVD35469.1"/>
    <property type="molecule type" value="Genomic_DNA"/>
</dbReference>
<reference evidence="2" key="1">
    <citation type="submission" date="2018-05" db="EMBL/GenBank/DDBJ databases">
        <authorList>
            <person name="Lanie J.A."/>
            <person name="Ng W.-L."/>
            <person name="Kazmierczak K.M."/>
            <person name="Andrzejewski T.M."/>
            <person name="Davidsen T.M."/>
            <person name="Wayne K.J."/>
            <person name="Tettelin H."/>
            <person name="Glass J.I."/>
            <person name="Rusch D."/>
            <person name="Podicherti R."/>
            <person name="Tsui H.-C.T."/>
            <person name="Winkler M.E."/>
        </authorList>
    </citation>
    <scope>NUCLEOTIDE SEQUENCE</scope>
</reference>
<sequence length="55" mass="6082">MNWLKKPASPMVRKIVLGVLAINVIFLIIIGQYLASSVFALIILGDILTNKNKTK</sequence>